<feature type="domain" description="Gp5/Type VI secretion system Vgr protein OB-fold" evidence="1">
    <location>
        <begin position="370"/>
        <end position="444"/>
    </location>
</feature>
<evidence type="ECO:0000259" key="1">
    <source>
        <dbReference type="Pfam" id="PF04717"/>
    </source>
</evidence>
<dbReference type="Pfam" id="PF04717">
    <property type="entry name" value="Phage_base_V"/>
    <property type="match status" value="1"/>
</dbReference>
<organism evidence="2 3">
    <name type="scientific">Acidiferrimicrobium australe</name>
    <dbReference type="NCBI Taxonomy" id="2664430"/>
    <lineage>
        <taxon>Bacteria</taxon>
        <taxon>Bacillati</taxon>
        <taxon>Actinomycetota</taxon>
        <taxon>Acidimicrobiia</taxon>
        <taxon>Acidimicrobiales</taxon>
        <taxon>Acidimicrobiaceae</taxon>
        <taxon>Acidiferrimicrobium</taxon>
    </lineage>
</organism>
<dbReference type="SUPFAM" id="SSF69279">
    <property type="entry name" value="Phage tail proteins"/>
    <property type="match status" value="1"/>
</dbReference>
<dbReference type="Gene3D" id="3.55.50.10">
    <property type="entry name" value="Baseplate protein-like domains"/>
    <property type="match status" value="1"/>
</dbReference>
<dbReference type="Proteomes" id="UP000437736">
    <property type="component" value="Unassembled WGS sequence"/>
</dbReference>
<reference evidence="2 3" key="1">
    <citation type="submission" date="2019-11" db="EMBL/GenBank/DDBJ databases">
        <title>Acidiferrimicrobium australis gen. nov., sp. nov., an acidophilic and obligately heterotrophic, member of the Actinobacteria that catalyses dissimilatory oxido- reduction of iron isolated from metal-rich acidic water in Chile.</title>
        <authorList>
            <person name="Gonzalez D."/>
            <person name="Huber K."/>
            <person name="Hedrich S."/>
            <person name="Rojas-Villalobos C."/>
            <person name="Quatrini R."/>
            <person name="Dinamarca M.A."/>
            <person name="Schwarz A."/>
            <person name="Canales C."/>
            <person name="Nancucheo I."/>
        </authorList>
    </citation>
    <scope>NUCLEOTIDE SEQUENCE [LARGE SCALE GENOMIC DNA]</scope>
    <source>
        <strain evidence="2 3">USS-CCA1</strain>
    </source>
</reference>
<dbReference type="Gene3D" id="4.10.220.110">
    <property type="match status" value="1"/>
</dbReference>
<keyword evidence="3" id="KW-1185">Reference proteome</keyword>
<dbReference type="Gene3D" id="2.40.50.230">
    <property type="entry name" value="Gp5 N-terminal domain"/>
    <property type="match status" value="1"/>
</dbReference>
<dbReference type="Gene3D" id="2.30.110.50">
    <property type="match status" value="1"/>
</dbReference>
<accession>A0ABW9QTF4</accession>
<dbReference type="EMBL" id="WJHE01000110">
    <property type="protein sequence ID" value="MST31658.1"/>
    <property type="molecule type" value="Genomic_DNA"/>
</dbReference>
<name>A0ABW9QTF4_9ACTN</name>
<evidence type="ECO:0000313" key="3">
    <source>
        <dbReference type="Proteomes" id="UP000437736"/>
    </source>
</evidence>
<evidence type="ECO:0000313" key="2">
    <source>
        <dbReference type="EMBL" id="MST31658.1"/>
    </source>
</evidence>
<comment type="caution">
    <text evidence="2">The sequence shown here is derived from an EMBL/GenBank/DDBJ whole genome shotgun (WGS) entry which is preliminary data.</text>
</comment>
<protein>
    <recommendedName>
        <fullName evidence="1">Gp5/Type VI secretion system Vgr protein OB-fold domain-containing protein</fullName>
    </recommendedName>
</protein>
<dbReference type="SUPFAM" id="SSF69255">
    <property type="entry name" value="gp5 N-terminal domain-like"/>
    <property type="match status" value="1"/>
</dbReference>
<gene>
    <name evidence="2" type="ORF">GHK86_02800</name>
</gene>
<dbReference type="Pfam" id="PF05954">
    <property type="entry name" value="Phage_GPD"/>
    <property type="match status" value="1"/>
</dbReference>
<dbReference type="InterPro" id="IPR006531">
    <property type="entry name" value="Gp5/Vgr_OB"/>
</dbReference>
<dbReference type="InterPro" id="IPR037026">
    <property type="entry name" value="Vgr_OB-fold_dom_sf"/>
</dbReference>
<sequence>MSDAGPINLVPAISLGGEPLPETSAQFLTEIRVERQFMVPARCTLRFVDNGYDITTALLGDGGSSLTLTAPADSRTVFTGTVTALAVEQPPNRLPEVVLTALDASWVLGRDLSAATYTEMSLLDVIRQVVGKAGLQVDSQVTASYLSNQALPYLPRAGSVLDLLDEVCRRYGCWWWIAEDGTKLTIADHVPDGPATTLAEQGDGGYPLLAFGARASIQPPSDATVWGWDRAKKQVVTEQTQRPTETLDSSFAAFALKRPGTVQTGQIPVDSTAEGKQVSQAIVNHLGARAVQAEGTVDGTGAISLGAKVTVKGFGPLAGTYPVTRVEHVVRQTGWTTRFWSGDRHPTGLADVLGGARRATATLRTSGLTTAVVTDLKDPDKTGRVKVSYPTLDGESASSGWARVAAPGGGADRGSVFVPEVQDEVLVGFESDDPRHPVVLGGLFSSTTTIPGTYKIDDSGQLATRSLTSRLGHVVSLNDGSAAADQSIELVLQGTQTKLHLGKDNVTLLADDGKKITLQAGQSKIEMTSDGVTITASTITLSGQQKVAASASQVQVSATNQLQLSSDAMAQLSGTAEVQVSADGPLTLKGAIVQIN</sequence>
<proteinExistence type="predicted"/>